<comment type="caution">
    <text evidence="2">The sequence shown here is derived from an EMBL/GenBank/DDBJ whole genome shotgun (WGS) entry which is preliminary data.</text>
</comment>
<evidence type="ECO:0000313" key="2">
    <source>
        <dbReference type="EMBL" id="KAG2564944.1"/>
    </source>
</evidence>
<protein>
    <submittedName>
        <fullName evidence="2">Uncharacterized protein</fullName>
    </submittedName>
</protein>
<reference evidence="2" key="1">
    <citation type="submission" date="2020-05" db="EMBL/GenBank/DDBJ databases">
        <title>WGS assembly of Panicum virgatum.</title>
        <authorList>
            <person name="Lovell J.T."/>
            <person name="Jenkins J."/>
            <person name="Shu S."/>
            <person name="Juenger T.E."/>
            <person name="Schmutz J."/>
        </authorList>
    </citation>
    <scope>NUCLEOTIDE SEQUENCE</scope>
    <source>
        <strain evidence="2">AP13</strain>
    </source>
</reference>
<organism evidence="2 3">
    <name type="scientific">Panicum virgatum</name>
    <name type="common">Blackwell switchgrass</name>
    <dbReference type="NCBI Taxonomy" id="38727"/>
    <lineage>
        <taxon>Eukaryota</taxon>
        <taxon>Viridiplantae</taxon>
        <taxon>Streptophyta</taxon>
        <taxon>Embryophyta</taxon>
        <taxon>Tracheophyta</taxon>
        <taxon>Spermatophyta</taxon>
        <taxon>Magnoliopsida</taxon>
        <taxon>Liliopsida</taxon>
        <taxon>Poales</taxon>
        <taxon>Poaceae</taxon>
        <taxon>PACMAD clade</taxon>
        <taxon>Panicoideae</taxon>
        <taxon>Panicodae</taxon>
        <taxon>Paniceae</taxon>
        <taxon>Panicinae</taxon>
        <taxon>Panicum</taxon>
        <taxon>Panicum sect. Hiantes</taxon>
    </lineage>
</organism>
<dbReference type="AlphaFoldDB" id="A0A8T0Q3Q6"/>
<feature type="compositionally biased region" description="Low complexity" evidence="1">
    <location>
        <begin position="67"/>
        <end position="76"/>
    </location>
</feature>
<name>A0A8T0Q3Q6_PANVG</name>
<evidence type="ECO:0000313" key="3">
    <source>
        <dbReference type="Proteomes" id="UP000823388"/>
    </source>
</evidence>
<proteinExistence type="predicted"/>
<gene>
    <name evidence="2" type="ORF">PVAP13_7NG046067</name>
</gene>
<dbReference type="Proteomes" id="UP000823388">
    <property type="component" value="Chromosome 7N"/>
</dbReference>
<accession>A0A8T0Q3Q6</accession>
<keyword evidence="3" id="KW-1185">Reference proteome</keyword>
<evidence type="ECO:0000256" key="1">
    <source>
        <dbReference type="SAM" id="MobiDB-lite"/>
    </source>
</evidence>
<dbReference type="EMBL" id="CM029050">
    <property type="protein sequence ID" value="KAG2564944.1"/>
    <property type="molecule type" value="Genomic_DNA"/>
</dbReference>
<feature type="region of interest" description="Disordered" evidence="1">
    <location>
        <begin position="67"/>
        <end position="95"/>
    </location>
</feature>
<sequence length="110" mass="11598">MDTEEDVVFVEAMRLQGEARAVDAVGRVQRRGEANVVGAFGEEAQERGLLAAAVERGEAAQELGIVDEAGPALADEGGAGEGGRPRREAEEDLTEEVVVVRQGRPVADAR</sequence>